<evidence type="ECO:0000256" key="7">
    <source>
        <dbReference type="ARBA" id="ARBA00022989"/>
    </source>
</evidence>
<comment type="similarity">
    <text evidence="1 9 10">Belongs to the peptidase A8 family.</text>
</comment>
<keyword evidence="6 9" id="KW-0378">Hydrolase</keyword>
<dbReference type="AlphaFoldDB" id="A0A8J7TN23"/>
<dbReference type="NCBIfam" id="TIGR00077">
    <property type="entry name" value="lspA"/>
    <property type="match status" value="1"/>
</dbReference>
<dbReference type="GO" id="GO:0005886">
    <property type="term" value="C:plasma membrane"/>
    <property type="evidence" value="ECO:0007669"/>
    <property type="project" value="UniProtKB-SubCell"/>
</dbReference>
<evidence type="ECO:0000256" key="8">
    <source>
        <dbReference type="ARBA" id="ARBA00023136"/>
    </source>
</evidence>
<dbReference type="GO" id="GO:0004190">
    <property type="term" value="F:aspartic-type endopeptidase activity"/>
    <property type="evidence" value="ECO:0007669"/>
    <property type="project" value="UniProtKB-UniRule"/>
</dbReference>
<keyword evidence="2 9" id="KW-1003">Cell membrane</keyword>
<feature type="transmembrane region" description="Helical" evidence="9">
    <location>
        <begin position="18"/>
        <end position="35"/>
    </location>
</feature>
<evidence type="ECO:0000256" key="3">
    <source>
        <dbReference type="ARBA" id="ARBA00022670"/>
    </source>
</evidence>
<keyword evidence="5 9" id="KW-0064">Aspartyl protease</keyword>
<dbReference type="PRINTS" id="PR00781">
    <property type="entry name" value="LIPOSIGPTASE"/>
</dbReference>
<evidence type="ECO:0000256" key="1">
    <source>
        <dbReference type="ARBA" id="ARBA00006139"/>
    </source>
</evidence>
<keyword evidence="7 9" id="KW-1133">Transmembrane helix</keyword>
<evidence type="ECO:0000256" key="4">
    <source>
        <dbReference type="ARBA" id="ARBA00022692"/>
    </source>
</evidence>
<keyword evidence="4 9" id="KW-0812">Transmembrane</keyword>
<organism evidence="11 12">
    <name type="scientific">Candidatus Obscuribacter phosphatis</name>
    <dbReference type="NCBI Taxonomy" id="1906157"/>
    <lineage>
        <taxon>Bacteria</taxon>
        <taxon>Bacillati</taxon>
        <taxon>Candidatus Melainabacteria</taxon>
        <taxon>Candidatus Obscuribacterales</taxon>
        <taxon>Candidatus Obscuribacteraceae</taxon>
        <taxon>Candidatus Obscuribacter</taxon>
    </lineage>
</organism>
<protein>
    <recommendedName>
        <fullName evidence="9">Lipoprotein signal peptidase</fullName>
        <ecNumber evidence="9">3.4.23.36</ecNumber>
    </recommendedName>
    <alternativeName>
        <fullName evidence="9">Prolipoprotein signal peptidase</fullName>
    </alternativeName>
    <alternativeName>
        <fullName evidence="9">Signal peptidase II</fullName>
        <shortName evidence="9">SPase II</shortName>
    </alternativeName>
</protein>
<dbReference type="EMBL" id="JAFLCK010000053">
    <property type="protein sequence ID" value="MBN8662770.1"/>
    <property type="molecule type" value="Genomic_DNA"/>
</dbReference>
<gene>
    <name evidence="9 11" type="primary">lspA</name>
    <name evidence="11" type="ORF">J0M35_20550</name>
</gene>
<accession>A0A8J7TN23</accession>
<comment type="subcellular location">
    <subcellularLocation>
        <location evidence="9">Cell membrane</location>
        <topology evidence="9">Multi-pass membrane protein</topology>
    </subcellularLocation>
</comment>
<reference evidence="11" key="1">
    <citation type="submission" date="2021-02" db="EMBL/GenBank/DDBJ databases">
        <title>Genome-Resolved Metagenomics of a Microbial Community Performing Photosynthetic Biological Nutrient Removal.</title>
        <authorList>
            <person name="Mcdaniel E.A."/>
        </authorList>
    </citation>
    <scope>NUCLEOTIDE SEQUENCE</scope>
    <source>
        <strain evidence="11">UWPOB_OBS1</strain>
    </source>
</reference>
<evidence type="ECO:0000313" key="11">
    <source>
        <dbReference type="EMBL" id="MBN8662770.1"/>
    </source>
</evidence>
<evidence type="ECO:0000313" key="12">
    <source>
        <dbReference type="Proteomes" id="UP000664277"/>
    </source>
</evidence>
<dbReference type="PANTHER" id="PTHR33695">
    <property type="entry name" value="LIPOPROTEIN SIGNAL PEPTIDASE"/>
    <property type="match status" value="1"/>
</dbReference>
<sequence>MTNARVQEKQKESSSPSFIMPAVVLAGASLFAFAADQSSKYLALTHLESHSRTQFLPPLLNLFLTTNTGAAFSMGTGSPLVLILAATATLLLLIWAIKICRSENPDRLHLLGLGLTIGAGLGNICDRICRGEVTDFLEFAFFKFPIFNIADVLIDLGIALIIWRSLSRSEKK</sequence>
<comment type="catalytic activity">
    <reaction evidence="9">
        <text>Release of signal peptides from bacterial membrane prolipoproteins. Hydrolyzes -Xaa-Yaa-Zaa-|-(S,diacylglyceryl)Cys-, in which Xaa is hydrophobic (preferably Leu), and Yaa (Ala or Ser) and Zaa (Gly or Ala) have small, neutral side chains.</text>
        <dbReference type="EC" id="3.4.23.36"/>
    </reaction>
</comment>
<keyword evidence="8 9" id="KW-0472">Membrane</keyword>
<dbReference type="HAMAP" id="MF_00161">
    <property type="entry name" value="LspA"/>
    <property type="match status" value="1"/>
</dbReference>
<dbReference type="PANTHER" id="PTHR33695:SF1">
    <property type="entry name" value="LIPOPROTEIN SIGNAL PEPTIDASE"/>
    <property type="match status" value="1"/>
</dbReference>
<evidence type="ECO:0000256" key="10">
    <source>
        <dbReference type="RuleBase" id="RU004181"/>
    </source>
</evidence>
<comment type="pathway">
    <text evidence="9">Protein modification; lipoprotein biosynthesis (signal peptide cleavage).</text>
</comment>
<feature type="transmembrane region" description="Helical" evidence="9">
    <location>
        <begin position="108"/>
        <end position="124"/>
    </location>
</feature>
<evidence type="ECO:0000256" key="5">
    <source>
        <dbReference type="ARBA" id="ARBA00022750"/>
    </source>
</evidence>
<dbReference type="UniPathway" id="UPA00665"/>
<evidence type="ECO:0000256" key="2">
    <source>
        <dbReference type="ARBA" id="ARBA00022475"/>
    </source>
</evidence>
<dbReference type="InterPro" id="IPR001872">
    <property type="entry name" value="Peptidase_A8"/>
</dbReference>
<comment type="function">
    <text evidence="9">This protein specifically catalyzes the removal of signal peptides from prolipoproteins.</text>
</comment>
<proteinExistence type="inferred from homology"/>
<feature type="transmembrane region" description="Helical" evidence="9">
    <location>
        <begin position="144"/>
        <end position="163"/>
    </location>
</feature>
<dbReference type="EC" id="3.4.23.36" evidence="9"/>
<comment type="caution">
    <text evidence="11">The sequence shown here is derived from an EMBL/GenBank/DDBJ whole genome shotgun (WGS) entry which is preliminary data.</text>
</comment>
<feature type="transmembrane region" description="Helical" evidence="9">
    <location>
        <begin position="80"/>
        <end position="96"/>
    </location>
</feature>
<feature type="active site" evidence="9">
    <location>
        <position position="135"/>
    </location>
</feature>
<name>A0A8J7TN23_9BACT</name>
<dbReference type="Proteomes" id="UP000664277">
    <property type="component" value="Unassembled WGS sequence"/>
</dbReference>
<feature type="active site" evidence="9">
    <location>
        <position position="151"/>
    </location>
</feature>
<dbReference type="Pfam" id="PF01252">
    <property type="entry name" value="Peptidase_A8"/>
    <property type="match status" value="1"/>
</dbReference>
<dbReference type="GO" id="GO:0006508">
    <property type="term" value="P:proteolysis"/>
    <property type="evidence" value="ECO:0007669"/>
    <property type="project" value="UniProtKB-KW"/>
</dbReference>
<keyword evidence="3 9" id="KW-0645">Protease</keyword>
<evidence type="ECO:0000256" key="6">
    <source>
        <dbReference type="ARBA" id="ARBA00022801"/>
    </source>
</evidence>
<evidence type="ECO:0000256" key="9">
    <source>
        <dbReference type="HAMAP-Rule" id="MF_00161"/>
    </source>
</evidence>